<evidence type="ECO:0000256" key="4">
    <source>
        <dbReference type="SAM" id="MobiDB-lite"/>
    </source>
</evidence>
<keyword evidence="2" id="KW-0328">Glycosyltransferase</keyword>
<dbReference type="Gene3D" id="3.40.50.2000">
    <property type="entry name" value="Glycogen Phosphorylase B"/>
    <property type="match status" value="2"/>
</dbReference>
<accession>A0ABS8EDI3</accession>
<reference evidence="7 8" key="1">
    <citation type="submission" date="2021-08" db="EMBL/GenBank/DDBJ databases">
        <title>Genomic Architecture of Streptomyces flavotricini NGL1 and Streptomyces erythrochromogenes HMS4 With Differential Plant Beneficial attributes and laccase production capabilities.</title>
        <authorList>
            <person name="Salwan R."/>
            <person name="Kaur R."/>
            <person name="Sharma V."/>
        </authorList>
    </citation>
    <scope>NUCLEOTIDE SEQUENCE [LARGE SCALE GENOMIC DNA]</scope>
    <source>
        <strain evidence="7 8">NGL1</strain>
    </source>
</reference>
<dbReference type="EMBL" id="JAINUL010000001">
    <property type="protein sequence ID" value="MCC0098938.1"/>
    <property type="molecule type" value="Genomic_DNA"/>
</dbReference>
<feature type="region of interest" description="Disordered" evidence="4">
    <location>
        <begin position="17"/>
        <end position="40"/>
    </location>
</feature>
<dbReference type="Proteomes" id="UP001520654">
    <property type="component" value="Unassembled WGS sequence"/>
</dbReference>
<evidence type="ECO:0000259" key="6">
    <source>
        <dbReference type="Pfam" id="PF13579"/>
    </source>
</evidence>
<dbReference type="PANTHER" id="PTHR12526">
    <property type="entry name" value="GLYCOSYLTRANSFERASE"/>
    <property type="match status" value="1"/>
</dbReference>
<protein>
    <recommendedName>
        <fullName evidence="1">D-inositol 3-phosphate glycosyltransferase</fullName>
    </recommendedName>
</protein>
<feature type="domain" description="Glycosyltransferase subfamily 4-like N-terminal" evidence="6">
    <location>
        <begin position="58"/>
        <end position="196"/>
    </location>
</feature>
<name>A0ABS8EDI3_9ACTN</name>
<evidence type="ECO:0000256" key="2">
    <source>
        <dbReference type="ARBA" id="ARBA00022676"/>
    </source>
</evidence>
<dbReference type="InterPro" id="IPR028098">
    <property type="entry name" value="Glyco_trans_4-like_N"/>
</dbReference>
<organism evidence="7 8">
    <name type="scientific">Streptomyces flavotricini</name>
    <dbReference type="NCBI Taxonomy" id="66888"/>
    <lineage>
        <taxon>Bacteria</taxon>
        <taxon>Bacillati</taxon>
        <taxon>Actinomycetota</taxon>
        <taxon>Actinomycetes</taxon>
        <taxon>Kitasatosporales</taxon>
        <taxon>Streptomycetaceae</taxon>
        <taxon>Streptomyces</taxon>
    </lineage>
</organism>
<keyword evidence="8" id="KW-1185">Reference proteome</keyword>
<keyword evidence="3" id="KW-0808">Transferase</keyword>
<dbReference type="InterPro" id="IPR001296">
    <property type="entry name" value="Glyco_trans_1"/>
</dbReference>
<evidence type="ECO:0000313" key="7">
    <source>
        <dbReference type="EMBL" id="MCC0098938.1"/>
    </source>
</evidence>
<feature type="compositionally biased region" description="Low complexity" evidence="4">
    <location>
        <begin position="24"/>
        <end position="33"/>
    </location>
</feature>
<feature type="domain" description="Glycosyl transferase family 1" evidence="5">
    <location>
        <begin position="219"/>
        <end position="371"/>
    </location>
</feature>
<gene>
    <name evidence="7" type="ORF">K7B10_30015</name>
</gene>
<comment type="caution">
    <text evidence="7">The sequence shown here is derived from an EMBL/GenBank/DDBJ whole genome shotgun (WGS) entry which is preliminary data.</text>
</comment>
<dbReference type="Pfam" id="PF13579">
    <property type="entry name" value="Glyco_trans_4_4"/>
    <property type="match status" value="1"/>
</dbReference>
<proteinExistence type="predicted"/>
<evidence type="ECO:0000256" key="1">
    <source>
        <dbReference type="ARBA" id="ARBA00021292"/>
    </source>
</evidence>
<sequence length="398" mass="40897">MVPERACGLASWATTLPPSPTLEPRPVSSSPVSIPVPPQPYGRPPLRTVQVLGGAGAGSSAHVRSLTTGLAARGVRVTVCAPVEAEGEYDFTGAGAQFTPDAVSALRAVCAGADVVHAHGVRAGARAALALRGRRVPLVVTWQGGGPAAEGTFGRLGRVLERHVARAAAVVLGASSDQVDLARARGARDARLAPVAVPVAPAGPDAGTDPGKVRAELGAVERPLLIAVGSLVEHRGYSVLLDAARAWRVLEPLPLVVIAGEGPQRAELARRIEAEGLPVRLLGRRRDAAQLLGAADVAVLPSRWEARSLLAQEALRAGVPLVATAVGGVPELIGDAGVLVPYGDAAALSSAVTDLLADPPRRAALSAAGRAQATTWPSEDDTVAQILSVYDELMDRRR</sequence>
<evidence type="ECO:0000259" key="5">
    <source>
        <dbReference type="Pfam" id="PF00534"/>
    </source>
</evidence>
<dbReference type="CDD" id="cd03801">
    <property type="entry name" value="GT4_PimA-like"/>
    <property type="match status" value="1"/>
</dbReference>
<evidence type="ECO:0000313" key="8">
    <source>
        <dbReference type="Proteomes" id="UP001520654"/>
    </source>
</evidence>
<dbReference type="SUPFAM" id="SSF53756">
    <property type="entry name" value="UDP-Glycosyltransferase/glycogen phosphorylase"/>
    <property type="match status" value="1"/>
</dbReference>
<evidence type="ECO:0000256" key="3">
    <source>
        <dbReference type="ARBA" id="ARBA00022679"/>
    </source>
</evidence>
<dbReference type="Pfam" id="PF00534">
    <property type="entry name" value="Glycos_transf_1"/>
    <property type="match status" value="1"/>
</dbReference>
<dbReference type="PANTHER" id="PTHR12526:SF510">
    <property type="entry name" value="D-INOSITOL 3-PHOSPHATE GLYCOSYLTRANSFERASE"/>
    <property type="match status" value="1"/>
</dbReference>